<feature type="region of interest" description="Disordered" evidence="1">
    <location>
        <begin position="56"/>
        <end position="205"/>
    </location>
</feature>
<evidence type="ECO:0000313" key="2">
    <source>
        <dbReference type="EMBL" id="KAG2607866.1"/>
    </source>
</evidence>
<proteinExistence type="predicted"/>
<dbReference type="AlphaFoldDB" id="A0A8T0TGS1"/>
<organism evidence="2 3">
    <name type="scientific">Panicum virgatum</name>
    <name type="common">Blackwell switchgrass</name>
    <dbReference type="NCBI Taxonomy" id="38727"/>
    <lineage>
        <taxon>Eukaryota</taxon>
        <taxon>Viridiplantae</taxon>
        <taxon>Streptophyta</taxon>
        <taxon>Embryophyta</taxon>
        <taxon>Tracheophyta</taxon>
        <taxon>Spermatophyta</taxon>
        <taxon>Magnoliopsida</taxon>
        <taxon>Liliopsida</taxon>
        <taxon>Poales</taxon>
        <taxon>Poaceae</taxon>
        <taxon>PACMAD clade</taxon>
        <taxon>Panicoideae</taxon>
        <taxon>Panicodae</taxon>
        <taxon>Paniceae</taxon>
        <taxon>Panicinae</taxon>
        <taxon>Panicum</taxon>
        <taxon>Panicum sect. Hiantes</taxon>
    </lineage>
</organism>
<keyword evidence="3" id="KW-1185">Reference proteome</keyword>
<comment type="caution">
    <text evidence="2">The sequence shown here is derived from an EMBL/GenBank/DDBJ whole genome shotgun (WGS) entry which is preliminary data.</text>
</comment>
<name>A0A8T0TGS1_PANVG</name>
<evidence type="ECO:0000256" key="1">
    <source>
        <dbReference type="SAM" id="MobiDB-lite"/>
    </source>
</evidence>
<sequence length="205" mass="21807">MLSHGHEKKVLSFEVCAVYLAKENLDCTAAVCTELRGPTNTATHAALRKIAYQGQPAPPHPCVDPVRPAFHGSTQRTGGNVLRAAAEAPSRRRPGTGTQTNSPPSPGRRPPGPPGSVPALADAPPGEPARRRQGPLVASGERGRTAPKRDETSTSRTQRERLAAAHFLPGAPAPTHLVSRASHIQLNSHPREEREGEKRVQAAKP</sequence>
<reference evidence="2" key="1">
    <citation type="submission" date="2020-05" db="EMBL/GenBank/DDBJ databases">
        <title>WGS assembly of Panicum virgatum.</title>
        <authorList>
            <person name="Lovell J.T."/>
            <person name="Jenkins J."/>
            <person name="Shu S."/>
            <person name="Juenger T.E."/>
            <person name="Schmutz J."/>
        </authorList>
    </citation>
    <scope>NUCLEOTIDE SEQUENCE</scope>
    <source>
        <strain evidence="2">AP13</strain>
    </source>
</reference>
<gene>
    <name evidence="2" type="ORF">PVAP13_4NG234000</name>
</gene>
<accession>A0A8T0TGS1</accession>
<dbReference type="Proteomes" id="UP000823388">
    <property type="component" value="Chromosome 4N"/>
</dbReference>
<feature type="compositionally biased region" description="Basic and acidic residues" evidence="1">
    <location>
        <begin position="189"/>
        <end position="205"/>
    </location>
</feature>
<feature type="compositionally biased region" description="Pro residues" evidence="1">
    <location>
        <begin position="103"/>
        <end position="116"/>
    </location>
</feature>
<evidence type="ECO:0000313" key="3">
    <source>
        <dbReference type="Proteomes" id="UP000823388"/>
    </source>
</evidence>
<feature type="compositionally biased region" description="Basic and acidic residues" evidence="1">
    <location>
        <begin position="141"/>
        <end position="163"/>
    </location>
</feature>
<dbReference type="EMBL" id="CM029044">
    <property type="protein sequence ID" value="KAG2607866.1"/>
    <property type="molecule type" value="Genomic_DNA"/>
</dbReference>
<protein>
    <submittedName>
        <fullName evidence="2">Uncharacterized protein</fullName>
    </submittedName>
</protein>